<comment type="caution">
    <text evidence="2">The sequence shown here is derived from an EMBL/GenBank/DDBJ whole genome shotgun (WGS) entry which is preliminary data.</text>
</comment>
<feature type="transmembrane region" description="Helical" evidence="1">
    <location>
        <begin position="7"/>
        <end position="25"/>
    </location>
</feature>
<protein>
    <submittedName>
        <fullName evidence="2">Uncharacterized protein</fullName>
    </submittedName>
</protein>
<keyword evidence="3" id="KW-1185">Reference proteome</keyword>
<keyword evidence="1" id="KW-0812">Transmembrane</keyword>
<gene>
    <name evidence="2" type="ORF">E4665_13200</name>
</gene>
<evidence type="ECO:0000313" key="2">
    <source>
        <dbReference type="EMBL" id="TGA96999.1"/>
    </source>
</evidence>
<feature type="transmembrane region" description="Helical" evidence="1">
    <location>
        <begin position="100"/>
        <end position="120"/>
    </location>
</feature>
<dbReference type="OrthoDB" id="4453618at2"/>
<keyword evidence="1" id="KW-0472">Membrane</keyword>
<evidence type="ECO:0000313" key="3">
    <source>
        <dbReference type="Proteomes" id="UP000298347"/>
    </source>
</evidence>
<accession>A0A4Z0GJK8</accession>
<reference evidence="2 3" key="1">
    <citation type="journal article" date="2015" name="Int. J. Syst. Evol. Microbiol.">
        <title>Sporolactobacillus shoreae sp. nov. and Sporolactobacillus spathodeae sp. nov., two spore-forming lactic acid bacteria isolated from tree barks in Thailand.</title>
        <authorList>
            <person name="Thamacharoensuk T."/>
            <person name="Kitahara M."/>
            <person name="Ohkuma M."/>
            <person name="Thongchul N."/>
            <person name="Tanasupawat S."/>
        </authorList>
    </citation>
    <scope>NUCLEOTIDE SEQUENCE [LARGE SCALE GENOMIC DNA]</scope>
    <source>
        <strain evidence="2 3">BK92</strain>
    </source>
</reference>
<proteinExistence type="predicted"/>
<dbReference type="AlphaFoldDB" id="A0A4Z0GJK8"/>
<evidence type="ECO:0000256" key="1">
    <source>
        <dbReference type="SAM" id="Phobius"/>
    </source>
</evidence>
<keyword evidence="1" id="KW-1133">Transmembrane helix</keyword>
<dbReference type="RefSeq" id="WP_135349268.1">
    <property type="nucleotide sequence ID" value="NZ_SRJD01000017.1"/>
</dbReference>
<dbReference type="EMBL" id="SRJD01000017">
    <property type="protein sequence ID" value="TGA96999.1"/>
    <property type="molecule type" value="Genomic_DNA"/>
</dbReference>
<organism evidence="2 3">
    <name type="scientific">Sporolactobacillus shoreae</name>
    <dbReference type="NCBI Taxonomy" id="1465501"/>
    <lineage>
        <taxon>Bacteria</taxon>
        <taxon>Bacillati</taxon>
        <taxon>Bacillota</taxon>
        <taxon>Bacilli</taxon>
        <taxon>Bacillales</taxon>
        <taxon>Sporolactobacillaceae</taxon>
        <taxon>Sporolactobacillus</taxon>
    </lineage>
</organism>
<feature type="transmembrane region" description="Helical" evidence="1">
    <location>
        <begin position="37"/>
        <end position="56"/>
    </location>
</feature>
<dbReference type="Proteomes" id="UP000298347">
    <property type="component" value="Unassembled WGS sequence"/>
</dbReference>
<sequence>MPKFLSNTLKVIFVGACLVFIYWGIEAFLVNGSIYTVFGWCYLMLGTVAPSVVLLGHSEWRREGKYLSERTRLRLETMVLIGIIILLSGVIAPIGFIGQLIFSLVGFMMAVPSSFVYLYLSPPRSSKVGNAKK</sequence>
<name>A0A4Z0GJK8_9BACL</name>
<feature type="transmembrane region" description="Helical" evidence="1">
    <location>
        <begin position="77"/>
        <end position="94"/>
    </location>
</feature>